<dbReference type="OrthoDB" id="2284063at2759"/>
<proteinExistence type="predicted"/>
<organism evidence="2 3">
    <name type="scientific">Rhizopus azygosporus</name>
    <name type="common">Rhizopus microsporus var. azygosporus</name>
    <dbReference type="NCBI Taxonomy" id="86630"/>
    <lineage>
        <taxon>Eukaryota</taxon>
        <taxon>Fungi</taxon>
        <taxon>Fungi incertae sedis</taxon>
        <taxon>Mucoromycota</taxon>
        <taxon>Mucoromycotina</taxon>
        <taxon>Mucoromycetes</taxon>
        <taxon>Mucorales</taxon>
        <taxon>Mucorineae</taxon>
        <taxon>Rhizopodaceae</taxon>
        <taxon>Rhizopus</taxon>
    </lineage>
</organism>
<accession>A0A367KC49</accession>
<evidence type="ECO:0000313" key="3">
    <source>
        <dbReference type="Proteomes" id="UP000252139"/>
    </source>
</evidence>
<feature type="compositionally biased region" description="Polar residues" evidence="1">
    <location>
        <begin position="58"/>
        <end position="78"/>
    </location>
</feature>
<evidence type="ECO:0000313" key="2">
    <source>
        <dbReference type="EMBL" id="RCH99785.1"/>
    </source>
</evidence>
<dbReference type="AlphaFoldDB" id="A0A367KC49"/>
<keyword evidence="3" id="KW-1185">Reference proteome</keyword>
<dbReference type="Proteomes" id="UP000252139">
    <property type="component" value="Unassembled WGS sequence"/>
</dbReference>
<dbReference type="EMBL" id="PJQL01000100">
    <property type="protein sequence ID" value="RCH99785.1"/>
    <property type="molecule type" value="Genomic_DNA"/>
</dbReference>
<sequence length="239" mass="27363">MLGCLSDYEILNRIKINLVLQQELKGILVILVKEEVKERYTRGKRAKADARKKRRAEQASSSSGPVCKSCGQSGHTTTSSHLYPDHDYTIKERLNMAFPNSYQLYTVSLTLKSFVKLNEKDPNKLERYQERIIVQSSFLRKVVYKAQLLINYYILDNANNVENLSNDIFDKIFWYRICRLIYGNINIGEIQRLYPRLPGIEAAYNHLQALDNVNLFVEKVGLVGYGQIVSSACDTVATA</sequence>
<feature type="region of interest" description="Disordered" evidence="1">
    <location>
        <begin position="42"/>
        <end position="78"/>
    </location>
</feature>
<name>A0A367KC49_RHIAZ</name>
<reference evidence="2 3" key="1">
    <citation type="journal article" date="2018" name="G3 (Bethesda)">
        <title>Phylogenetic and Phylogenomic Definition of Rhizopus Species.</title>
        <authorList>
            <person name="Gryganskyi A.P."/>
            <person name="Golan J."/>
            <person name="Dolatabadi S."/>
            <person name="Mondo S."/>
            <person name="Robb S."/>
            <person name="Idnurm A."/>
            <person name="Muszewska A."/>
            <person name="Steczkiewicz K."/>
            <person name="Masonjones S."/>
            <person name="Liao H.L."/>
            <person name="Gajdeczka M.T."/>
            <person name="Anike F."/>
            <person name="Vuek A."/>
            <person name="Anishchenko I.M."/>
            <person name="Voigt K."/>
            <person name="de Hoog G.S."/>
            <person name="Smith M.E."/>
            <person name="Heitman J."/>
            <person name="Vilgalys R."/>
            <person name="Stajich J.E."/>
        </authorList>
    </citation>
    <scope>NUCLEOTIDE SEQUENCE [LARGE SCALE GENOMIC DNA]</scope>
    <source>
        <strain evidence="2 3">CBS 357.93</strain>
    </source>
</reference>
<evidence type="ECO:0000256" key="1">
    <source>
        <dbReference type="SAM" id="MobiDB-lite"/>
    </source>
</evidence>
<gene>
    <name evidence="2" type="ORF">CU097_013543</name>
</gene>
<protein>
    <submittedName>
        <fullName evidence="2">Uncharacterized protein</fullName>
    </submittedName>
</protein>
<comment type="caution">
    <text evidence="2">The sequence shown here is derived from an EMBL/GenBank/DDBJ whole genome shotgun (WGS) entry which is preliminary data.</text>
</comment>